<keyword evidence="1" id="KW-1133">Transmembrane helix</keyword>
<dbReference type="KEGG" id="pdv:FFU37_04880"/>
<feature type="transmembrane region" description="Helical" evidence="1">
    <location>
        <begin position="169"/>
        <end position="193"/>
    </location>
</feature>
<proteinExistence type="predicted"/>
<dbReference type="AlphaFoldDB" id="A0A4V1HD78"/>
<feature type="transmembrane region" description="Helical" evidence="1">
    <location>
        <begin position="20"/>
        <end position="41"/>
    </location>
</feature>
<dbReference type="GeneID" id="88774975"/>
<organism evidence="2 3">
    <name type="scientific">Pseudoalteromonas distincta</name>
    <dbReference type="NCBI Taxonomy" id="77608"/>
    <lineage>
        <taxon>Bacteria</taxon>
        <taxon>Pseudomonadati</taxon>
        <taxon>Pseudomonadota</taxon>
        <taxon>Gammaproteobacteria</taxon>
        <taxon>Alteromonadales</taxon>
        <taxon>Pseudoalteromonadaceae</taxon>
        <taxon>Pseudoalteromonas</taxon>
    </lineage>
</organism>
<dbReference type="NCBIfam" id="NF033915">
    <property type="entry name" value="antiphage_ZorA_2"/>
    <property type="match status" value="1"/>
</dbReference>
<evidence type="ECO:0000313" key="2">
    <source>
        <dbReference type="EMBL" id="QCU73825.1"/>
    </source>
</evidence>
<name>A0A4V1HD78_9GAMM</name>
<keyword evidence="1" id="KW-0812">Transmembrane</keyword>
<dbReference type="EMBL" id="CP040558">
    <property type="protein sequence ID" value="QCU73825.1"/>
    <property type="molecule type" value="Genomic_DNA"/>
</dbReference>
<reference evidence="2 3" key="1">
    <citation type="submission" date="2019-05" db="EMBL/GenBank/DDBJ databases">
        <title>Complete genome sequence of Pseudoalteromonas sp. 16-SW-7(T) isolated from the Okhotsk Sea, Russia.</title>
        <authorList>
            <person name="Nguyen T.H."/>
            <person name="Nedashkovskaya O.I."/>
            <person name="Kim S.-G."/>
        </authorList>
    </citation>
    <scope>NUCLEOTIDE SEQUENCE [LARGE SCALE GENOMIC DNA]</scope>
    <source>
        <strain evidence="2 3">16-SW-7</strain>
    </source>
</reference>
<dbReference type="Proteomes" id="UP000310065">
    <property type="component" value="Chromosome L1"/>
</dbReference>
<gene>
    <name evidence="2" type="ORF">FFU37_04880</name>
</gene>
<evidence type="ECO:0000256" key="1">
    <source>
        <dbReference type="SAM" id="Phobius"/>
    </source>
</evidence>
<sequence length="724" mass="79999">MLDFMPSEHWLIPQSVLGVSFWLALIAVFVVAFIWIVVLTVKSNSRVKQVRHIINGESITTLYDNSLAISERAKASKSKIVHSLWHEFGESLVKDDRLQRIYNTLDAEHFFNHKTLSAGLTSNRLLAATPSFLTAIGVLGTFMGLTMGLRDINIGSEDIEVLKVGINSMMSGAAFAFVTSVWGVGLSLLLNFIEKIAERLIIRNITAVQHRIDFLYPRLPAEKSLVDISKNTSDSSEALKELHERIGNKLQETISGVSDSMQDAFTNALNNVMAPAMQSLVSNASQQTSGVLEHLISNFTESMQAAGRGQGELIQKSTEQMHEAVSSLSGKMSAVLEQSSKQAELMAQQQAGASSQFNHQLESMLSKSEERQQLMEQKLFTAIESQQQSQATREANHVDNLQSVLGGWLTEQSQTLNKLSDSMAEVQSAMGESNRGFVNELSSQNEKTTAQQQAFTSGLETSLQSFMQSSEQRQKTLEETFGSLINSQQLEASKRDSEYREQLQSQLGQWLAQQDQMLTSMTDAVKRTQTHMDSVIAQHKEVIGELKTVAESSATSSQNLSNSANQIGVLSGNLLKATELFDTRLGDMTDTIKGISAQNDALASHVIEQAKVLRGLETSLVATTEQFGSTAKLAQSGFSEMKTHQIEFISGVEASFEGLSNTLAKQVSDIEKQTNEWLRSYSSEVNTQVKERMETWNTTTRKFSDQMLRTVSSISDLVDELERS</sequence>
<protein>
    <submittedName>
        <fullName evidence="2">Phage tail tape measure protein</fullName>
    </submittedName>
</protein>
<evidence type="ECO:0000313" key="3">
    <source>
        <dbReference type="Proteomes" id="UP000310065"/>
    </source>
</evidence>
<feature type="transmembrane region" description="Helical" evidence="1">
    <location>
        <begin position="125"/>
        <end position="149"/>
    </location>
</feature>
<keyword evidence="1" id="KW-0472">Membrane</keyword>
<dbReference type="RefSeq" id="WP_138488844.1">
    <property type="nucleotide sequence ID" value="NZ_CP040558.1"/>
</dbReference>
<accession>A0A4V1HD78</accession>